<dbReference type="EMBL" id="SIHO01000001">
    <property type="protein sequence ID" value="TFU05885.1"/>
    <property type="molecule type" value="Genomic_DNA"/>
</dbReference>
<dbReference type="InterPro" id="IPR036754">
    <property type="entry name" value="YbaK/aa-tRNA-synt-asso_dom_sf"/>
</dbReference>
<gene>
    <name evidence="3" type="ORF">EUV02_02340</name>
</gene>
<dbReference type="InterPro" id="IPR040285">
    <property type="entry name" value="ProX/PRXD1"/>
</dbReference>
<dbReference type="RefSeq" id="WP_135244609.1">
    <property type="nucleotide sequence ID" value="NZ_SIHO01000001.1"/>
</dbReference>
<name>A0A4Y9EQK5_9SPHN</name>
<dbReference type="SUPFAM" id="SSF55826">
    <property type="entry name" value="YbaK/ProRS associated domain"/>
    <property type="match status" value="1"/>
</dbReference>
<keyword evidence="4" id="KW-1185">Reference proteome</keyword>
<dbReference type="GO" id="GO:0004812">
    <property type="term" value="F:aminoacyl-tRNA ligase activity"/>
    <property type="evidence" value="ECO:0007669"/>
    <property type="project" value="UniProtKB-KW"/>
</dbReference>
<reference evidence="3 4" key="1">
    <citation type="submission" date="2019-02" db="EMBL/GenBank/DDBJ databases">
        <title>Polymorphobacter sp. isolated from the lake at the Tibet of China.</title>
        <authorList>
            <person name="Li A."/>
        </authorList>
    </citation>
    <scope>NUCLEOTIDE SEQUENCE [LARGE SCALE GENOMIC DNA]</scope>
    <source>
        <strain evidence="3 4">DJ1R-1</strain>
    </source>
</reference>
<evidence type="ECO:0000256" key="1">
    <source>
        <dbReference type="ARBA" id="ARBA00010201"/>
    </source>
</evidence>
<evidence type="ECO:0000313" key="4">
    <source>
        <dbReference type="Proteomes" id="UP000297737"/>
    </source>
</evidence>
<dbReference type="AlphaFoldDB" id="A0A4Y9EQK5"/>
<dbReference type="InterPro" id="IPR007214">
    <property type="entry name" value="YbaK/aa-tRNA-synth-assoc-dom"/>
</dbReference>
<keyword evidence="3" id="KW-0030">Aminoacyl-tRNA synthetase</keyword>
<dbReference type="Gene3D" id="3.90.960.10">
    <property type="entry name" value="YbaK/aminoacyl-tRNA synthetase-associated domain"/>
    <property type="match status" value="1"/>
</dbReference>
<evidence type="ECO:0000313" key="3">
    <source>
        <dbReference type="EMBL" id="TFU05885.1"/>
    </source>
</evidence>
<dbReference type="PANTHER" id="PTHR31423">
    <property type="entry name" value="YBAK DOMAIN-CONTAINING PROTEIN"/>
    <property type="match status" value="1"/>
</dbReference>
<dbReference type="FunFam" id="3.90.960.10:FF:000005">
    <property type="entry name" value="Putative prolyl-tRNA synthetase"/>
    <property type="match status" value="1"/>
</dbReference>
<dbReference type="OrthoDB" id="5145315at2"/>
<sequence length="172" mass="17824">MNDTATAQSPAEARLHAALDALGIAWSQAEHDAVFTVEESAHLHVALPGLHSKNLFLKDAGARFWLVTVPADLRVDLKALPTVIGSKRLSFGNAVDMERLLGVTPGSVTPLAAINDGEGAVTVVLDRAVATAPCFHVHPLRNSASLALAGADLVRALGAWGHVPAVVAVPGL</sequence>
<dbReference type="GO" id="GO:0002161">
    <property type="term" value="F:aminoacyl-tRNA deacylase activity"/>
    <property type="evidence" value="ECO:0007669"/>
    <property type="project" value="InterPro"/>
</dbReference>
<dbReference type="Pfam" id="PF04073">
    <property type="entry name" value="tRNA_edit"/>
    <property type="match status" value="1"/>
</dbReference>
<organism evidence="3 4">
    <name type="scientific">Glacieibacterium arshaanense</name>
    <dbReference type="NCBI Taxonomy" id="2511025"/>
    <lineage>
        <taxon>Bacteria</taxon>
        <taxon>Pseudomonadati</taxon>
        <taxon>Pseudomonadota</taxon>
        <taxon>Alphaproteobacteria</taxon>
        <taxon>Sphingomonadales</taxon>
        <taxon>Sphingosinicellaceae</taxon>
        <taxon>Glacieibacterium</taxon>
    </lineage>
</organism>
<protein>
    <submittedName>
        <fullName evidence="3">Prolyl-tRNA synthetase associated domain-containing protein</fullName>
    </submittedName>
</protein>
<keyword evidence="3" id="KW-0436">Ligase</keyword>
<evidence type="ECO:0000259" key="2">
    <source>
        <dbReference type="Pfam" id="PF04073"/>
    </source>
</evidence>
<accession>A0A4Y9EQK5</accession>
<dbReference type="Proteomes" id="UP000297737">
    <property type="component" value="Unassembled WGS sequence"/>
</dbReference>
<proteinExistence type="inferred from homology"/>
<comment type="similarity">
    <text evidence="1">Belongs to the PRORSD1 family.</text>
</comment>
<dbReference type="CDD" id="cd04335">
    <property type="entry name" value="PrdX_deacylase"/>
    <property type="match status" value="1"/>
</dbReference>
<comment type="caution">
    <text evidence="3">The sequence shown here is derived from an EMBL/GenBank/DDBJ whole genome shotgun (WGS) entry which is preliminary data.</text>
</comment>
<feature type="domain" description="YbaK/aminoacyl-tRNA synthetase-associated" evidence="2">
    <location>
        <begin position="31"/>
        <end position="155"/>
    </location>
</feature>
<dbReference type="PANTHER" id="PTHR31423:SF3">
    <property type="entry name" value="PROLYL-TRNA SYNTHETASE ASSOCIATED DOMAIN-CONTAINING PROTEIN 1-RELATED"/>
    <property type="match status" value="1"/>
</dbReference>